<protein>
    <submittedName>
        <fullName evidence="1">Uncharacterized protein</fullName>
    </submittedName>
</protein>
<dbReference type="STRING" id="59561.AQZ59_00373"/>
<dbReference type="Proteomes" id="UP001225576">
    <property type="component" value="Unassembled WGS sequence"/>
</dbReference>
<comment type="caution">
    <text evidence="1">The sequence shown here is derived from an EMBL/GenBank/DDBJ whole genome shotgun (WGS) entry which is preliminary data.</text>
</comment>
<evidence type="ECO:0000313" key="2">
    <source>
        <dbReference type="EMBL" id="MDK8601168.1"/>
    </source>
</evidence>
<dbReference type="AlphaFoldDB" id="A0A0W1KN72"/>
<accession>A0A0W1KN72</accession>
<reference evidence="2" key="2">
    <citation type="submission" date="2023-05" db="EMBL/GenBank/DDBJ databases">
        <title>Genomic Catalog of Human Bladder Bacteria.</title>
        <authorList>
            <person name="Du J."/>
        </authorList>
    </citation>
    <scope>NUCLEOTIDE SEQUENCE</scope>
    <source>
        <strain evidence="2">UMB1304A</strain>
    </source>
</reference>
<organism evidence="1 3">
    <name type="scientific">Trueperella bernardiae</name>
    <dbReference type="NCBI Taxonomy" id="59561"/>
    <lineage>
        <taxon>Bacteria</taxon>
        <taxon>Bacillati</taxon>
        <taxon>Actinomycetota</taxon>
        <taxon>Actinomycetes</taxon>
        <taxon>Actinomycetales</taxon>
        <taxon>Actinomycetaceae</taxon>
        <taxon>Trueperella</taxon>
    </lineage>
</organism>
<dbReference type="OrthoDB" id="3267542at2"/>
<name>A0A0W1KN72_9ACTO</name>
<evidence type="ECO:0000313" key="1">
    <source>
        <dbReference type="EMBL" id="KTF05063.1"/>
    </source>
</evidence>
<dbReference type="EMBL" id="JASPDQ010000002">
    <property type="protein sequence ID" value="MDK8601168.1"/>
    <property type="molecule type" value="Genomic_DNA"/>
</dbReference>
<dbReference type="EMBL" id="LNIZ01000001">
    <property type="protein sequence ID" value="KTF05063.1"/>
    <property type="molecule type" value="Genomic_DNA"/>
</dbReference>
<keyword evidence="3" id="KW-1185">Reference proteome</keyword>
<sequence length="152" mass="16944">MGKMKMLLKIATTAGPVVFEVVRKYGPQIRKLMDDNPDFFDSLKGRLGALAGVSKVKRGAPRLQTRIEVLRQQTTYLYGTANNASVAEQATAWRRELDGLENSLPVVSSMKGKVRRGNMRHLEERLDSLSAKILALTLEDDIEDAEVIDDAR</sequence>
<reference evidence="1 3" key="1">
    <citation type="submission" date="2015-11" db="EMBL/GenBank/DDBJ databases">
        <title>Draft Genome Sequence of the Type Strain Trueperella bernardiae LCDC 89-0504T, Isolated from Blood Culture.</title>
        <authorList>
            <person name="Bernier A.-M."/>
            <person name="Bernard K."/>
        </authorList>
    </citation>
    <scope>NUCLEOTIDE SEQUENCE [LARGE SCALE GENOMIC DNA]</scope>
    <source>
        <strain evidence="1 3">LCDC 89-0504</strain>
    </source>
</reference>
<dbReference type="Proteomes" id="UP000054404">
    <property type="component" value="Unassembled WGS sequence"/>
</dbReference>
<evidence type="ECO:0000313" key="3">
    <source>
        <dbReference type="Proteomes" id="UP000054404"/>
    </source>
</evidence>
<dbReference type="PATRIC" id="fig|59561.3.peg.367"/>
<dbReference type="RefSeq" id="WP_062612600.1">
    <property type="nucleotide sequence ID" value="NZ_CALTZF010000001.1"/>
</dbReference>
<proteinExistence type="predicted"/>
<gene>
    <name evidence="1" type="ORF">AQZ59_00373</name>
    <name evidence="2" type="ORF">QP858_01670</name>
</gene>